<dbReference type="Gene3D" id="3.40.50.620">
    <property type="entry name" value="HUPs"/>
    <property type="match status" value="1"/>
</dbReference>
<evidence type="ECO:0000313" key="3">
    <source>
        <dbReference type="EMBL" id="AXI63634.1"/>
    </source>
</evidence>
<dbReference type="InterPro" id="IPR014729">
    <property type="entry name" value="Rossmann-like_a/b/a_fold"/>
</dbReference>
<dbReference type="GO" id="GO:0000270">
    <property type="term" value="P:peptidoglycan metabolic process"/>
    <property type="evidence" value="ECO:0007669"/>
    <property type="project" value="TreeGrafter"/>
</dbReference>
<name>A0A345RWG8_9PSED</name>
<dbReference type="InterPro" id="IPR051599">
    <property type="entry name" value="Cell_Envelope_Assoc"/>
</dbReference>
<dbReference type="EMBL" id="CP029608">
    <property type="protein sequence ID" value="AXI63634.1"/>
    <property type="molecule type" value="Genomic_DNA"/>
</dbReference>
<dbReference type="RefSeq" id="WP_114885729.1">
    <property type="nucleotide sequence ID" value="NZ_CP029608.1"/>
</dbReference>
<evidence type="ECO:0000259" key="2">
    <source>
        <dbReference type="Pfam" id="PF02698"/>
    </source>
</evidence>
<feature type="domain" description="DUF218" evidence="2">
    <location>
        <begin position="81"/>
        <end position="244"/>
    </location>
</feature>
<feature type="transmembrane region" description="Helical" evidence="1">
    <location>
        <begin position="34"/>
        <end position="59"/>
    </location>
</feature>
<gene>
    <name evidence="3" type="ORF">DLD99_25215</name>
</gene>
<feature type="transmembrane region" description="Helical" evidence="1">
    <location>
        <begin position="6"/>
        <end position="27"/>
    </location>
</feature>
<dbReference type="KEGG" id="pke:DLD99_25215"/>
<dbReference type="PANTHER" id="PTHR30336:SF4">
    <property type="entry name" value="ENVELOPE BIOGENESIS FACTOR ELYC"/>
    <property type="match status" value="1"/>
</dbReference>
<dbReference type="PANTHER" id="PTHR30336">
    <property type="entry name" value="INNER MEMBRANE PROTEIN, PROBABLE PERMEASE"/>
    <property type="match status" value="1"/>
</dbReference>
<organism evidence="3 4">
    <name type="scientific">Pseudomonas kribbensis</name>
    <dbReference type="NCBI Taxonomy" id="1628086"/>
    <lineage>
        <taxon>Bacteria</taxon>
        <taxon>Pseudomonadati</taxon>
        <taxon>Pseudomonadota</taxon>
        <taxon>Gammaproteobacteria</taxon>
        <taxon>Pseudomonadales</taxon>
        <taxon>Pseudomonadaceae</taxon>
        <taxon>Pseudomonas</taxon>
    </lineage>
</organism>
<evidence type="ECO:0000313" key="4">
    <source>
        <dbReference type="Proteomes" id="UP000253720"/>
    </source>
</evidence>
<keyword evidence="1" id="KW-0812">Transmembrane</keyword>
<dbReference type="InterPro" id="IPR003848">
    <property type="entry name" value="DUF218"/>
</dbReference>
<dbReference type="Pfam" id="PF02698">
    <property type="entry name" value="DUF218"/>
    <property type="match status" value="1"/>
</dbReference>
<sequence length="259" mass="28573">MPFRYFIKQLLLPPGLLLLLLLAAWWLRRSRPRLAGLCFALGFGGFLLMSLPVVVQWGAKALEREPPLARDSWTSLAQRADAIVVLGSGRERGDLAWGEDQPTGVGLERQRYAARLAKASGLPILTSGGLHYGTPPSEAKLMADSLRDDFGVTVRWQEGESRTTWENAAFSAKMLLPEGVKRIVLVTQAWHMPRAVWSYQQAGFEVVPAPVGFLGTDNARPFGGWMPEFKSIWQSGQLLNEAVGQIGYSLFYRAGDSGD</sequence>
<keyword evidence="1" id="KW-1133">Transmembrane helix</keyword>
<evidence type="ECO:0000256" key="1">
    <source>
        <dbReference type="SAM" id="Phobius"/>
    </source>
</evidence>
<dbReference type="GO" id="GO:0005886">
    <property type="term" value="C:plasma membrane"/>
    <property type="evidence" value="ECO:0007669"/>
    <property type="project" value="TreeGrafter"/>
</dbReference>
<keyword evidence="4" id="KW-1185">Reference proteome</keyword>
<accession>A0A345RWG8</accession>
<dbReference type="CDD" id="cd06259">
    <property type="entry name" value="YdcF-like"/>
    <property type="match status" value="1"/>
</dbReference>
<dbReference type="GO" id="GO:0043164">
    <property type="term" value="P:Gram-negative-bacterium-type cell wall biogenesis"/>
    <property type="evidence" value="ECO:0007669"/>
    <property type="project" value="TreeGrafter"/>
</dbReference>
<dbReference type="Proteomes" id="UP000253720">
    <property type="component" value="Chromosome"/>
</dbReference>
<dbReference type="AlphaFoldDB" id="A0A345RWG8"/>
<proteinExistence type="predicted"/>
<keyword evidence="1" id="KW-0472">Membrane</keyword>
<reference evidence="3 4" key="1">
    <citation type="submission" date="2018-05" db="EMBL/GenBank/DDBJ databases">
        <title>Complete genome sequence of Pseudomonas kribbensis 46-2(T).</title>
        <authorList>
            <person name="Jeong H."/>
            <person name="Lee S.-G."/>
            <person name="Rha E."/>
            <person name="Kim H."/>
        </authorList>
    </citation>
    <scope>NUCLEOTIDE SEQUENCE [LARGE SCALE GENOMIC DNA]</scope>
    <source>
        <strain evidence="3 4">46-2</strain>
    </source>
</reference>
<protein>
    <recommendedName>
        <fullName evidence="2">DUF218 domain-containing protein</fullName>
    </recommendedName>
</protein>